<dbReference type="GeneID" id="89230370"/>
<evidence type="ECO:0000313" key="7">
    <source>
        <dbReference type="Proteomes" id="UP001303587"/>
    </source>
</evidence>
<reference evidence="6 7" key="1">
    <citation type="submission" date="2023-07" db="EMBL/GenBank/DDBJ databases">
        <title>Closed genoem sequence of Methanosarcinaceae archaeon Ac7.</title>
        <authorList>
            <person name="Poehlein A."/>
            <person name="Protasov E."/>
            <person name="Platt K."/>
            <person name="Reeh H."/>
            <person name="Daniel R."/>
            <person name="Brune A."/>
        </authorList>
    </citation>
    <scope>NUCLEOTIDE SEQUENCE [LARGE SCALE GENOMIC DNA]</scope>
    <source>
        <strain evidence="6 7">Ac7</strain>
    </source>
</reference>
<dbReference type="RefSeq" id="WP_338102063.1">
    <property type="nucleotide sequence ID" value="NZ_CP131060.1"/>
</dbReference>
<dbReference type="GO" id="GO:0004416">
    <property type="term" value="F:hydroxyacylglutathione hydrolase activity"/>
    <property type="evidence" value="ECO:0007669"/>
    <property type="project" value="UniProtKB-EC"/>
</dbReference>
<dbReference type="Pfam" id="PF00753">
    <property type="entry name" value="Lactamase_B"/>
    <property type="match status" value="1"/>
</dbReference>
<comment type="cofactor">
    <cofactor evidence="1">
        <name>Zn(2+)</name>
        <dbReference type="ChEBI" id="CHEBI:29105"/>
    </cofactor>
</comment>
<organism evidence="6 7">
    <name type="scientific">Methanolapillus millepedarum</name>
    <dbReference type="NCBI Taxonomy" id="3028296"/>
    <lineage>
        <taxon>Archaea</taxon>
        <taxon>Methanobacteriati</taxon>
        <taxon>Methanobacteriota</taxon>
        <taxon>Stenosarchaea group</taxon>
        <taxon>Methanomicrobia</taxon>
        <taxon>Methanosarcinales</taxon>
        <taxon>Methanosarcinaceae</taxon>
        <taxon>Methanolapillus</taxon>
    </lineage>
</organism>
<evidence type="ECO:0000256" key="1">
    <source>
        <dbReference type="ARBA" id="ARBA00001947"/>
    </source>
</evidence>
<sequence>MIVERIVPAYYDSNIYVINKKILIDAGMSTDYILSHLENVTPVSDIELIILTHAHYDHFGAAPAIIKKSGAKLAIYETEASALQDEDLSSALMFGHTCPNLTPDILCHDGDKIPIGKGENGEEEFLEVIHTPGHTSGCMCLYEKSSKSLFSGDTLFSEGGIGRADFGNSAAEKMTKSIQKLTALDIQNLYPGHGTPTLKNANRSVELSLKFSERMNP</sequence>
<evidence type="ECO:0000256" key="2">
    <source>
        <dbReference type="ARBA" id="ARBA00022723"/>
    </source>
</evidence>
<dbReference type="Gene3D" id="3.60.15.10">
    <property type="entry name" value="Ribonuclease Z/Hydroxyacylglutathione hydrolase-like"/>
    <property type="match status" value="1"/>
</dbReference>
<keyword evidence="3 6" id="KW-0378">Hydrolase</keyword>
<evidence type="ECO:0000256" key="3">
    <source>
        <dbReference type="ARBA" id="ARBA00022801"/>
    </source>
</evidence>
<dbReference type="SMART" id="SM00849">
    <property type="entry name" value="Lactamase_B"/>
    <property type="match status" value="1"/>
</dbReference>
<keyword evidence="4" id="KW-0862">Zinc</keyword>
<dbReference type="PANTHER" id="PTHR46233">
    <property type="entry name" value="HYDROXYACYLGLUTATHIONE HYDROLASE GLOC"/>
    <property type="match status" value="1"/>
</dbReference>
<dbReference type="Proteomes" id="UP001303587">
    <property type="component" value="Chromosome"/>
</dbReference>
<dbReference type="EC" id="3.1.2.6" evidence="6"/>
<dbReference type="PANTHER" id="PTHR46233:SF3">
    <property type="entry name" value="HYDROXYACYLGLUTATHIONE HYDROLASE GLOC"/>
    <property type="match status" value="1"/>
</dbReference>
<keyword evidence="7" id="KW-1185">Reference proteome</keyword>
<accession>A0AA96V3X7</accession>
<keyword evidence="2" id="KW-0479">Metal-binding</keyword>
<dbReference type="InterPro" id="IPR001279">
    <property type="entry name" value="Metallo-B-lactamas"/>
</dbReference>
<evidence type="ECO:0000256" key="4">
    <source>
        <dbReference type="ARBA" id="ARBA00022833"/>
    </source>
</evidence>
<dbReference type="InterPro" id="IPR051453">
    <property type="entry name" value="MBL_Glyoxalase_II"/>
</dbReference>
<feature type="domain" description="Metallo-beta-lactamase" evidence="5">
    <location>
        <begin position="12"/>
        <end position="193"/>
    </location>
</feature>
<evidence type="ECO:0000259" key="5">
    <source>
        <dbReference type="SMART" id="SM00849"/>
    </source>
</evidence>
<protein>
    <submittedName>
        <fullName evidence="6">Hydroxyacylglutathione hydrolase</fullName>
        <ecNumber evidence="6">3.1.2.6</ecNumber>
    </submittedName>
</protein>
<dbReference type="GO" id="GO:0046872">
    <property type="term" value="F:metal ion binding"/>
    <property type="evidence" value="ECO:0007669"/>
    <property type="project" value="UniProtKB-KW"/>
</dbReference>
<name>A0AA96V3X7_9EURY</name>
<dbReference type="CDD" id="cd06262">
    <property type="entry name" value="metallo-hydrolase-like_MBL-fold"/>
    <property type="match status" value="1"/>
</dbReference>
<dbReference type="SUPFAM" id="SSF56281">
    <property type="entry name" value="Metallo-hydrolase/oxidoreductase"/>
    <property type="match status" value="1"/>
</dbReference>
<proteinExistence type="predicted"/>
<dbReference type="EMBL" id="CP131060">
    <property type="protein sequence ID" value="WNY25708.1"/>
    <property type="molecule type" value="Genomic_DNA"/>
</dbReference>
<evidence type="ECO:0000313" key="6">
    <source>
        <dbReference type="EMBL" id="WNY25708.1"/>
    </source>
</evidence>
<gene>
    <name evidence="6" type="primary">gloB</name>
    <name evidence="6" type="ORF">MsAc7_12660</name>
</gene>
<dbReference type="InterPro" id="IPR036866">
    <property type="entry name" value="RibonucZ/Hydroxyglut_hydro"/>
</dbReference>
<dbReference type="AlphaFoldDB" id="A0AA96V3X7"/>